<accession>A0A180G5R9</accession>
<dbReference type="Proteomes" id="UP000005240">
    <property type="component" value="Unassembled WGS sequence"/>
</dbReference>
<gene>
    <name evidence="4" type="ORF">PTTG_29203</name>
</gene>
<organism evidence="4">
    <name type="scientific">Puccinia triticina (isolate 1-1 / race 1 (BBBD))</name>
    <name type="common">Brown leaf rust fungus</name>
    <dbReference type="NCBI Taxonomy" id="630390"/>
    <lineage>
        <taxon>Eukaryota</taxon>
        <taxon>Fungi</taxon>
        <taxon>Dikarya</taxon>
        <taxon>Basidiomycota</taxon>
        <taxon>Pucciniomycotina</taxon>
        <taxon>Pucciniomycetes</taxon>
        <taxon>Pucciniales</taxon>
        <taxon>Pucciniaceae</taxon>
        <taxon>Puccinia</taxon>
    </lineage>
</organism>
<keyword evidence="6" id="KW-1185">Reference proteome</keyword>
<evidence type="ECO:0000256" key="2">
    <source>
        <dbReference type="ARBA" id="ARBA00022737"/>
    </source>
</evidence>
<dbReference type="PANTHER" id="PTHR46647:SF1">
    <property type="entry name" value="RAB9 EFFECTOR PROTEIN WITH KELCH MOTIFS"/>
    <property type="match status" value="1"/>
</dbReference>
<dbReference type="OrthoDB" id="45365at2759"/>
<proteinExistence type="predicted"/>
<protein>
    <submittedName>
        <fullName evidence="4 5">Uncharacterized protein</fullName>
    </submittedName>
</protein>
<name>A0A180G5R9_PUCT1</name>
<reference evidence="5 6" key="3">
    <citation type="journal article" date="2017" name="G3 (Bethesda)">
        <title>Comparative analysis highlights variable genome content of wheat rusts and divergence of the mating loci.</title>
        <authorList>
            <person name="Cuomo C.A."/>
            <person name="Bakkeren G."/>
            <person name="Khalil H.B."/>
            <person name="Panwar V."/>
            <person name="Joly D."/>
            <person name="Linning R."/>
            <person name="Sakthikumar S."/>
            <person name="Song X."/>
            <person name="Adiconis X."/>
            <person name="Fan L."/>
            <person name="Goldberg J.M."/>
            <person name="Levin J.Z."/>
            <person name="Young S."/>
            <person name="Zeng Q."/>
            <person name="Anikster Y."/>
            <person name="Bruce M."/>
            <person name="Wang M."/>
            <person name="Yin C."/>
            <person name="McCallum B."/>
            <person name="Szabo L.J."/>
            <person name="Hulbert S."/>
            <person name="Chen X."/>
            <person name="Fellers J.P."/>
        </authorList>
    </citation>
    <scope>NUCLEOTIDE SEQUENCE</scope>
    <source>
        <strain evidence="6">Isolate 1-1 / race 1 (BBBD)</strain>
        <strain evidence="5">isolate 1-1 / race 1 (BBBD)</strain>
    </source>
</reference>
<sequence>MPESQPRLPGALVLRDHPSLLTSACPSIPTRPAAPPPLLVCFTDRWSHQPLVYSYPTRQKISSISFPLQPPFPRTRSGSTIYFPLIDPPTIFSFGGWFDGVLQSDLYSFSFDPAASKPNLTAKVVATQGPAPTPRSDPLLAAADGHLFLWAGITETLDGAEQDTRLYSLSLLTSSWSRYTVSGPCPAAMFGSTTTIFEGFFYVYAGTDINGMVHDSLWRIDLDHLTSNLLWEDLSYPHNPPARTGHSAIVYSRLWIVFGGSNGGNVFNDIWEFNFGDKEWKSVACSGSLPPPRQQHSALRLGKKMFVFGGLDGQTTKLCNIWALDLLSYVWYQVASEGSAEIMAIGQLTAAWDKTIYLFGGSTTTPGLPLTPSLYHTLDCSKTTSSTPSRDFQLVFGALCETDVALPPELYPTNDLPPGKRLRMGKDAKRFAREKAKREAPICTPGQHTNIHHRTIPPSRQFDPCPKEEITSNKTIQEEYVSLTHGVCIVAPNNLPPFCMAAWYPFDTMAASEYKGWEKFVLHLLSRIDYVAEINTNGPQRRGSLWGDGWRKC</sequence>
<dbReference type="PANTHER" id="PTHR46647">
    <property type="entry name" value="RAB9 EFFECTOR PROTEIN WITH KELCH MOTIFS"/>
    <property type="match status" value="1"/>
</dbReference>
<dbReference type="InterPro" id="IPR015915">
    <property type="entry name" value="Kelch-typ_b-propeller"/>
</dbReference>
<feature type="region of interest" description="Disordered" evidence="3">
    <location>
        <begin position="436"/>
        <end position="465"/>
    </location>
</feature>
<dbReference type="SUPFAM" id="SSF117281">
    <property type="entry name" value="Kelch motif"/>
    <property type="match status" value="1"/>
</dbReference>
<evidence type="ECO:0000256" key="3">
    <source>
        <dbReference type="SAM" id="MobiDB-lite"/>
    </source>
</evidence>
<dbReference type="EMBL" id="ADAS02000233">
    <property type="protein sequence ID" value="OAV87986.1"/>
    <property type="molecule type" value="Genomic_DNA"/>
</dbReference>
<dbReference type="STRING" id="630390.A0A180G5R9"/>
<dbReference type="Pfam" id="PF24681">
    <property type="entry name" value="Kelch_KLHDC2_KLHL20_DRC7"/>
    <property type="match status" value="1"/>
</dbReference>
<keyword evidence="2" id="KW-0677">Repeat</keyword>
<evidence type="ECO:0000313" key="4">
    <source>
        <dbReference type="EMBL" id="OAV87986.1"/>
    </source>
</evidence>
<dbReference type="VEuPathDB" id="FungiDB:PTTG_29203"/>
<dbReference type="EnsemblFungi" id="PTTG_29203-t43_1">
    <property type="protein sequence ID" value="PTTG_29203-t43_1-p1"/>
    <property type="gene ID" value="PTTG_29203"/>
</dbReference>
<dbReference type="AlphaFoldDB" id="A0A180G5R9"/>
<dbReference type="Gene3D" id="2.120.10.80">
    <property type="entry name" value="Kelch-type beta propeller"/>
    <property type="match status" value="2"/>
</dbReference>
<reference evidence="5" key="4">
    <citation type="submission" date="2025-05" db="UniProtKB">
        <authorList>
            <consortium name="EnsemblFungi"/>
        </authorList>
    </citation>
    <scope>IDENTIFICATION</scope>
    <source>
        <strain evidence="5">isolate 1-1 / race 1 (BBBD)</strain>
    </source>
</reference>
<evidence type="ECO:0000313" key="6">
    <source>
        <dbReference type="Proteomes" id="UP000005240"/>
    </source>
</evidence>
<reference evidence="4" key="2">
    <citation type="submission" date="2016-05" db="EMBL/GenBank/DDBJ databases">
        <title>Comparative analysis highlights variable genome content of wheat rusts and divergence of the mating loci.</title>
        <authorList>
            <person name="Cuomo C.A."/>
            <person name="Bakkeren G."/>
            <person name="Szabo L."/>
            <person name="Khalil H."/>
            <person name="Joly D."/>
            <person name="Goldberg J."/>
            <person name="Young S."/>
            <person name="Zeng Q."/>
            <person name="Fellers J."/>
        </authorList>
    </citation>
    <scope>NUCLEOTIDE SEQUENCE [LARGE SCALE GENOMIC DNA]</scope>
    <source>
        <strain evidence="4">1-1 BBBD Race 1</strain>
    </source>
</reference>
<keyword evidence="1" id="KW-0880">Kelch repeat</keyword>
<reference evidence="4" key="1">
    <citation type="submission" date="2009-11" db="EMBL/GenBank/DDBJ databases">
        <authorList>
            <consortium name="The Broad Institute Genome Sequencing Platform"/>
            <person name="Ward D."/>
            <person name="Feldgarden M."/>
            <person name="Earl A."/>
            <person name="Young S.K."/>
            <person name="Zeng Q."/>
            <person name="Koehrsen M."/>
            <person name="Alvarado L."/>
            <person name="Berlin A."/>
            <person name="Bochicchio J."/>
            <person name="Borenstein D."/>
            <person name="Chapman S.B."/>
            <person name="Chen Z."/>
            <person name="Engels R."/>
            <person name="Freedman E."/>
            <person name="Gellesch M."/>
            <person name="Goldberg J."/>
            <person name="Griggs A."/>
            <person name="Gujja S."/>
            <person name="Heilman E."/>
            <person name="Heiman D."/>
            <person name="Hepburn T."/>
            <person name="Howarth C."/>
            <person name="Jen D."/>
            <person name="Larson L."/>
            <person name="Lewis B."/>
            <person name="Mehta T."/>
            <person name="Park D."/>
            <person name="Pearson M."/>
            <person name="Roberts A."/>
            <person name="Saif S."/>
            <person name="Shea T."/>
            <person name="Shenoy N."/>
            <person name="Sisk P."/>
            <person name="Stolte C."/>
            <person name="Sykes S."/>
            <person name="Thomson T."/>
            <person name="Walk T."/>
            <person name="White J."/>
            <person name="Yandava C."/>
            <person name="Izard J."/>
            <person name="Baranova O.V."/>
            <person name="Blanton J.M."/>
            <person name="Tanner A.C."/>
            <person name="Dewhirst F.E."/>
            <person name="Haas B."/>
            <person name="Nusbaum C."/>
            <person name="Birren B."/>
        </authorList>
    </citation>
    <scope>NUCLEOTIDE SEQUENCE [LARGE SCALE GENOMIC DNA]</scope>
    <source>
        <strain evidence="4">1-1 BBBD Race 1</strain>
    </source>
</reference>
<evidence type="ECO:0000256" key="1">
    <source>
        <dbReference type="ARBA" id="ARBA00022441"/>
    </source>
</evidence>
<dbReference type="InterPro" id="IPR052124">
    <property type="entry name" value="Rab9_kelch_effector"/>
</dbReference>
<evidence type="ECO:0000313" key="5">
    <source>
        <dbReference type="EnsemblFungi" id="PTTG_29203-t43_1-p1"/>
    </source>
</evidence>